<organism evidence="2 3">
    <name type="scientific">Panicum miliaceum</name>
    <name type="common">Proso millet</name>
    <name type="synonym">Broomcorn millet</name>
    <dbReference type="NCBI Taxonomy" id="4540"/>
    <lineage>
        <taxon>Eukaryota</taxon>
        <taxon>Viridiplantae</taxon>
        <taxon>Streptophyta</taxon>
        <taxon>Embryophyta</taxon>
        <taxon>Tracheophyta</taxon>
        <taxon>Spermatophyta</taxon>
        <taxon>Magnoliopsida</taxon>
        <taxon>Liliopsida</taxon>
        <taxon>Poales</taxon>
        <taxon>Poaceae</taxon>
        <taxon>PACMAD clade</taxon>
        <taxon>Panicoideae</taxon>
        <taxon>Panicodae</taxon>
        <taxon>Paniceae</taxon>
        <taxon>Panicinae</taxon>
        <taxon>Panicum</taxon>
        <taxon>Panicum sect. Panicum</taxon>
    </lineage>
</organism>
<feature type="region of interest" description="Disordered" evidence="1">
    <location>
        <begin position="33"/>
        <end position="90"/>
    </location>
</feature>
<feature type="compositionally biased region" description="Basic and acidic residues" evidence="1">
    <location>
        <begin position="57"/>
        <end position="66"/>
    </location>
</feature>
<accession>A0A3L6QBB3</accession>
<protein>
    <submittedName>
        <fullName evidence="2">Uncharacterized protein</fullName>
    </submittedName>
</protein>
<name>A0A3L6QBB3_PANMI</name>
<proteinExistence type="predicted"/>
<gene>
    <name evidence="2" type="ORF">C2845_PM15G05510</name>
</gene>
<evidence type="ECO:0000313" key="2">
    <source>
        <dbReference type="EMBL" id="RLM75531.1"/>
    </source>
</evidence>
<keyword evidence="3" id="KW-1185">Reference proteome</keyword>
<dbReference type="Proteomes" id="UP000275267">
    <property type="component" value="Unassembled WGS sequence"/>
</dbReference>
<comment type="caution">
    <text evidence="2">The sequence shown here is derived from an EMBL/GenBank/DDBJ whole genome shotgun (WGS) entry which is preliminary data.</text>
</comment>
<feature type="compositionally biased region" description="Polar residues" evidence="1">
    <location>
        <begin position="79"/>
        <end position="90"/>
    </location>
</feature>
<sequence length="90" mass="9841">MGTTPPGAVAQVHRRAGVSPDAALAVTVRSGKTRLSGTRMQRVRQWQGATRHVGRKVSQEKTKKESMNWTGDGKLTPRSKVQSTYGAPRR</sequence>
<reference evidence="3" key="1">
    <citation type="journal article" date="2019" name="Nat. Commun.">
        <title>The genome of broomcorn millet.</title>
        <authorList>
            <person name="Zou C."/>
            <person name="Miki D."/>
            <person name="Li D."/>
            <person name="Tang Q."/>
            <person name="Xiao L."/>
            <person name="Rajput S."/>
            <person name="Deng P."/>
            <person name="Jia W."/>
            <person name="Huang R."/>
            <person name="Zhang M."/>
            <person name="Sun Y."/>
            <person name="Hu J."/>
            <person name="Fu X."/>
            <person name="Schnable P.S."/>
            <person name="Li F."/>
            <person name="Zhang H."/>
            <person name="Feng B."/>
            <person name="Zhu X."/>
            <person name="Liu R."/>
            <person name="Schnable J.C."/>
            <person name="Zhu J.-K."/>
            <person name="Zhang H."/>
        </authorList>
    </citation>
    <scope>NUCLEOTIDE SEQUENCE [LARGE SCALE GENOMIC DNA]</scope>
</reference>
<dbReference type="EMBL" id="PQIB02000013">
    <property type="protein sequence ID" value="RLM75531.1"/>
    <property type="molecule type" value="Genomic_DNA"/>
</dbReference>
<dbReference type="AlphaFoldDB" id="A0A3L6QBB3"/>
<evidence type="ECO:0000256" key="1">
    <source>
        <dbReference type="SAM" id="MobiDB-lite"/>
    </source>
</evidence>
<evidence type="ECO:0000313" key="3">
    <source>
        <dbReference type="Proteomes" id="UP000275267"/>
    </source>
</evidence>